<accession>A0A0J7XXY2</accession>
<dbReference type="GO" id="GO:0016740">
    <property type="term" value="F:transferase activity"/>
    <property type="evidence" value="ECO:0007669"/>
    <property type="project" value="UniProtKB-KW"/>
</dbReference>
<feature type="transmembrane region" description="Helical" evidence="1">
    <location>
        <begin position="324"/>
        <end position="345"/>
    </location>
</feature>
<dbReference type="OrthoDB" id="9797391at2"/>
<dbReference type="PATRIC" id="fig|1114963.3.peg.1972"/>
<proteinExistence type="predicted"/>
<dbReference type="Pfam" id="PF13641">
    <property type="entry name" value="Glyco_tranf_2_3"/>
    <property type="match status" value="1"/>
</dbReference>
<dbReference type="AlphaFoldDB" id="A0A0J7XXY2"/>
<dbReference type="Gene3D" id="3.90.550.10">
    <property type="entry name" value="Spore Coat Polysaccharide Biosynthesis Protein SpsA, Chain A"/>
    <property type="match status" value="1"/>
</dbReference>
<sequence length="387" mass="41244">MIDILCWVLVAIVGIPLLMLAVECLLGASPSVKAPYILPPPFTVLIPAHDEVTGIAAVIRAVRLQLRLCDRVLVVADNCTDGTAAMAKACGAEVVERNDPDLRGKAYALAYGREALRLQPTPIIIVLDADCLPTRGALPRLAAHAAGKSAAVQGCYLLTGAPDATPLVRFSIFAFLVKNLVRQTGLQRLGGGALLQGTGMAFPWPMFNAAPLETASLVEDLKLGLDLRLAGRQVKFDPLAVFTSSASAESATQGQRTRWEHGSVTTMAQYVPRLIAASLRGRPALLVLAADIAVPPLALLASMMVPICALLALIAIFTGTFAPLLALLGSGAAATAALMLVWFRLGREILPAAMARQLPRYVLWKLPIYRRLAGARQTLWVRTSRKP</sequence>
<dbReference type="SUPFAM" id="SSF53448">
    <property type="entry name" value="Nucleotide-diphospho-sugar transferases"/>
    <property type="match status" value="1"/>
</dbReference>
<dbReference type="InterPro" id="IPR029044">
    <property type="entry name" value="Nucleotide-diphossugar_trans"/>
</dbReference>
<protein>
    <submittedName>
        <fullName evidence="2">Glycosyl transferase</fullName>
    </submittedName>
</protein>
<organism evidence="2 3">
    <name type="scientific">Novosphingobium barchaimii LL02</name>
    <dbReference type="NCBI Taxonomy" id="1114963"/>
    <lineage>
        <taxon>Bacteria</taxon>
        <taxon>Pseudomonadati</taxon>
        <taxon>Pseudomonadota</taxon>
        <taxon>Alphaproteobacteria</taxon>
        <taxon>Sphingomonadales</taxon>
        <taxon>Sphingomonadaceae</taxon>
        <taxon>Novosphingobium</taxon>
    </lineage>
</organism>
<comment type="caution">
    <text evidence="2">The sequence shown here is derived from an EMBL/GenBank/DDBJ whole genome shotgun (WGS) entry which is preliminary data.</text>
</comment>
<dbReference type="PANTHER" id="PTHR48090">
    <property type="entry name" value="UNDECAPRENYL-PHOSPHATE 4-DEOXY-4-FORMAMIDO-L-ARABINOSE TRANSFERASE-RELATED"/>
    <property type="match status" value="1"/>
</dbReference>
<dbReference type="RefSeq" id="WP_059151239.1">
    <property type="nucleotide sequence ID" value="NZ_KQ130453.1"/>
</dbReference>
<keyword evidence="3" id="KW-1185">Reference proteome</keyword>
<keyword evidence="1" id="KW-0472">Membrane</keyword>
<name>A0A0J7XXY2_9SPHN</name>
<evidence type="ECO:0000256" key="1">
    <source>
        <dbReference type="SAM" id="Phobius"/>
    </source>
</evidence>
<dbReference type="InterPro" id="IPR050256">
    <property type="entry name" value="Glycosyltransferase_2"/>
</dbReference>
<evidence type="ECO:0000313" key="2">
    <source>
        <dbReference type="EMBL" id="KMS56387.1"/>
    </source>
</evidence>
<dbReference type="Proteomes" id="UP000052268">
    <property type="component" value="Unassembled WGS sequence"/>
</dbReference>
<dbReference type="CDD" id="cd06438">
    <property type="entry name" value="EpsO_like"/>
    <property type="match status" value="1"/>
</dbReference>
<feature type="transmembrane region" description="Helical" evidence="1">
    <location>
        <begin position="297"/>
        <end position="317"/>
    </location>
</feature>
<dbReference type="EMBL" id="JACU01000004">
    <property type="protein sequence ID" value="KMS56387.1"/>
    <property type="molecule type" value="Genomic_DNA"/>
</dbReference>
<keyword evidence="1" id="KW-1133">Transmembrane helix</keyword>
<reference evidence="2 3" key="1">
    <citation type="journal article" date="2015" name="G3 (Bethesda)">
        <title>Insights into Ongoing Evolution of the Hexachlorocyclohexane Catabolic Pathway from Comparative Genomics of Ten Sphingomonadaceae Strains.</title>
        <authorList>
            <person name="Pearce S.L."/>
            <person name="Oakeshott J.G."/>
            <person name="Pandey G."/>
        </authorList>
    </citation>
    <scope>NUCLEOTIDE SEQUENCE [LARGE SCALE GENOMIC DNA]</scope>
    <source>
        <strain evidence="2 3">LL02</strain>
    </source>
</reference>
<dbReference type="PANTHER" id="PTHR48090:SF6">
    <property type="entry name" value="SLR5056 PROTEIN"/>
    <property type="match status" value="1"/>
</dbReference>
<keyword evidence="1" id="KW-0812">Transmembrane</keyword>
<gene>
    <name evidence="2" type="ORF">V474_15720</name>
</gene>
<evidence type="ECO:0000313" key="3">
    <source>
        <dbReference type="Proteomes" id="UP000052268"/>
    </source>
</evidence>
<keyword evidence="2" id="KW-0808">Transferase</keyword>